<protein>
    <submittedName>
        <fullName evidence="2">Hopanoid-associated phosphorylase</fullName>
    </submittedName>
</protein>
<organism evidence="2 3">
    <name type="scientific">Sphingomonas aliaeris</name>
    <dbReference type="NCBI Taxonomy" id="2759526"/>
    <lineage>
        <taxon>Bacteria</taxon>
        <taxon>Pseudomonadati</taxon>
        <taxon>Pseudomonadota</taxon>
        <taxon>Alphaproteobacteria</taxon>
        <taxon>Sphingomonadales</taxon>
        <taxon>Sphingomonadaceae</taxon>
        <taxon>Sphingomonas</taxon>
    </lineage>
</organism>
<proteinExistence type="predicted"/>
<name>A0A974NSB0_9SPHN</name>
<evidence type="ECO:0000313" key="3">
    <source>
        <dbReference type="Proteomes" id="UP000595894"/>
    </source>
</evidence>
<dbReference type="InterPro" id="IPR000845">
    <property type="entry name" value="Nucleoside_phosphorylase_d"/>
</dbReference>
<dbReference type="Gene3D" id="3.40.50.1580">
    <property type="entry name" value="Nucleoside phosphorylase domain"/>
    <property type="match status" value="1"/>
</dbReference>
<dbReference type="AlphaFoldDB" id="A0A974NSB0"/>
<dbReference type="InterPro" id="IPR035994">
    <property type="entry name" value="Nucleoside_phosphorylase_sf"/>
</dbReference>
<dbReference type="RefSeq" id="WP_202090798.1">
    <property type="nucleotide sequence ID" value="NZ_CP061035.1"/>
</dbReference>
<accession>A0A974NSB0</accession>
<keyword evidence="3" id="KW-1185">Reference proteome</keyword>
<reference evidence="3" key="1">
    <citation type="submission" date="2020-09" db="EMBL/GenBank/DDBJ databases">
        <title>Sphingomonas sp., a new species isolated from pork steak.</title>
        <authorList>
            <person name="Heidler von Heilborn D."/>
        </authorList>
    </citation>
    <scope>NUCLEOTIDE SEQUENCE [LARGE SCALE GENOMIC DNA]</scope>
</reference>
<dbReference type="GO" id="GO:0003824">
    <property type="term" value="F:catalytic activity"/>
    <property type="evidence" value="ECO:0007669"/>
    <property type="project" value="InterPro"/>
</dbReference>
<gene>
    <name evidence="2" type="ORF">H5J25_10635</name>
</gene>
<feature type="domain" description="Nucleoside phosphorylase" evidence="1">
    <location>
        <begin position="34"/>
        <end position="178"/>
    </location>
</feature>
<sequence>MSGHVVVATGFNREVATLRQAGIVVVAGGGDPVGLRAKIEAAASGAAGILSYGMTGALVDGLVIGDWIVGNRLSGAIEVECDPDWAASLVDRLPGARLGGFFADGRMIDSVAEKLALGVRHDAVAVDMESHVAAAVAVERNLPFAIVRCISDGARHMLPHAITVSMRPDGGVDAKAMLRSLAARPGQAADIARTTAGFGKAIRELKRGAVRIGPRMALAG</sequence>
<dbReference type="KEGG" id="sari:H5J25_10635"/>
<dbReference type="Proteomes" id="UP000595894">
    <property type="component" value="Chromosome"/>
</dbReference>
<evidence type="ECO:0000259" key="1">
    <source>
        <dbReference type="Pfam" id="PF01048"/>
    </source>
</evidence>
<dbReference type="EMBL" id="CP061035">
    <property type="protein sequence ID" value="QQV76022.1"/>
    <property type="molecule type" value="Genomic_DNA"/>
</dbReference>
<dbReference type="SUPFAM" id="SSF53167">
    <property type="entry name" value="Purine and uridine phosphorylases"/>
    <property type="match status" value="1"/>
</dbReference>
<dbReference type="GO" id="GO:0009116">
    <property type="term" value="P:nucleoside metabolic process"/>
    <property type="evidence" value="ECO:0007669"/>
    <property type="project" value="InterPro"/>
</dbReference>
<dbReference type="Pfam" id="PF01048">
    <property type="entry name" value="PNP_UDP_1"/>
    <property type="match status" value="1"/>
</dbReference>
<evidence type="ECO:0000313" key="2">
    <source>
        <dbReference type="EMBL" id="QQV76022.1"/>
    </source>
</evidence>